<protein>
    <recommendedName>
        <fullName evidence="4">P pilus assembly/Cpx signaling pathway, periplasmic inhibitor/zinc-resistance associated protein</fullName>
    </recommendedName>
</protein>
<dbReference type="RefSeq" id="WP_005370665.1">
    <property type="nucleotide sequence ID" value="NZ_CM001475.1"/>
</dbReference>
<dbReference type="EMBL" id="CM001475">
    <property type="protein sequence ID" value="EIC29067.1"/>
    <property type="molecule type" value="Genomic_DNA"/>
</dbReference>
<dbReference type="Proteomes" id="UP000005090">
    <property type="component" value="Chromosome"/>
</dbReference>
<dbReference type="HOGENOM" id="CLU_165913_0_0_6"/>
<dbReference type="eggNOG" id="ENOG5033A68">
    <property type="taxonomic scope" value="Bacteria"/>
</dbReference>
<accession>H8GIP0</accession>
<organism evidence="2 3">
    <name type="scientific">Methylomicrobium album BG8</name>
    <dbReference type="NCBI Taxonomy" id="686340"/>
    <lineage>
        <taxon>Bacteria</taxon>
        <taxon>Pseudomonadati</taxon>
        <taxon>Pseudomonadota</taxon>
        <taxon>Gammaproteobacteria</taxon>
        <taxon>Methylococcales</taxon>
        <taxon>Methylococcaceae</taxon>
        <taxon>Methylomicrobium</taxon>
    </lineage>
</organism>
<dbReference type="Gene3D" id="1.20.120.1490">
    <property type="match status" value="1"/>
</dbReference>
<gene>
    <name evidence="2" type="ORF">Metal_1267</name>
</gene>
<dbReference type="STRING" id="686340.Metal_1267"/>
<evidence type="ECO:0000313" key="3">
    <source>
        <dbReference type="Proteomes" id="UP000005090"/>
    </source>
</evidence>
<keyword evidence="3" id="KW-1185">Reference proteome</keyword>
<evidence type="ECO:0000256" key="1">
    <source>
        <dbReference type="SAM" id="SignalP"/>
    </source>
</evidence>
<reference evidence="2 3" key="1">
    <citation type="journal article" date="2013" name="Genome Announc.">
        <title>Genome Sequence of the Obligate Gammaproteobacterial Methanotroph Methylomicrobium album Strain BG8.</title>
        <authorList>
            <person name="Kits K.D."/>
            <person name="Kalyuzhnaya M.G."/>
            <person name="Klotz M.G."/>
            <person name="Jetten M.S."/>
            <person name="Op den Camp H.J."/>
            <person name="Vuilleumier S."/>
            <person name="Bringel F."/>
            <person name="Dispirito A.A."/>
            <person name="Murrell J.C."/>
            <person name="Bruce D."/>
            <person name="Cheng J.F."/>
            <person name="Copeland A."/>
            <person name="Goodwin L."/>
            <person name="Hauser L."/>
            <person name="Lajus A."/>
            <person name="Land M.L."/>
            <person name="Lapidus A."/>
            <person name="Lucas S."/>
            <person name="Medigue C."/>
            <person name="Pitluck S."/>
            <person name="Woyke T."/>
            <person name="Zeytun A."/>
            <person name="Stein L.Y."/>
        </authorList>
    </citation>
    <scope>NUCLEOTIDE SEQUENCE [LARGE SCALE GENOMIC DNA]</scope>
    <source>
        <strain evidence="2 3">BG8</strain>
    </source>
</reference>
<proteinExistence type="predicted"/>
<feature type="signal peptide" evidence="1">
    <location>
        <begin position="1"/>
        <end position="20"/>
    </location>
</feature>
<evidence type="ECO:0000313" key="2">
    <source>
        <dbReference type="EMBL" id="EIC29067.1"/>
    </source>
</evidence>
<name>H8GIP0_METAL</name>
<evidence type="ECO:0008006" key="4">
    <source>
        <dbReference type="Google" id="ProtNLM"/>
    </source>
</evidence>
<feature type="chain" id="PRO_5003613573" description="P pilus assembly/Cpx signaling pathway, periplasmic inhibitor/zinc-resistance associated protein" evidence="1">
    <location>
        <begin position="21"/>
        <end position="109"/>
    </location>
</feature>
<keyword evidence="1" id="KW-0732">Signal</keyword>
<sequence>MNKTLLTLAFVTIFPLTAAAFPGAQGPGSEDHQQPRIERLTQELQLTEEQKGKVEAIFKEQQDKFKALHEETHSKLGAVLTPEQLTKLDALKKQHRGHWKNKKGQAKSE</sequence>
<dbReference type="AlphaFoldDB" id="H8GIP0"/>